<accession>A0A2C5WXP4</accession>
<evidence type="ECO:0000313" key="3">
    <source>
        <dbReference type="Proteomes" id="UP000222788"/>
    </source>
</evidence>
<protein>
    <recommendedName>
        <fullName evidence="1">Aminoglycoside phosphotransferase domain-containing protein</fullName>
    </recommendedName>
</protein>
<sequence>MIRSFMREDHRAVITHGDLNPRNIMASWETKPTVNELVLEKELRSAVLIDWEMAGWYPEYWEFVKALNTLDARGLPRDWVDFMPTEAIDHYPLEYSAGYLVGRWLG</sequence>
<dbReference type="SUPFAM" id="SSF56112">
    <property type="entry name" value="Protein kinase-like (PK-like)"/>
    <property type="match status" value="1"/>
</dbReference>
<dbReference type="InterPro" id="IPR051678">
    <property type="entry name" value="AGP_Transferase"/>
</dbReference>
<dbReference type="STRING" id="1035309.A0A2C5WXP4"/>
<feature type="domain" description="Aminoglycoside phosphotransferase" evidence="1">
    <location>
        <begin position="8"/>
        <end position="74"/>
    </location>
</feature>
<reference evidence="2 3" key="2">
    <citation type="journal article" date="2013" name="IMA Fungus">
        <title>IMA Genome-F 1: Ceratocystis fimbriata: Draft nuclear genome sequence for the plant pathogen, Ceratocystis fimbriata.</title>
        <authorList>
            <person name="Wilken P.M."/>
            <person name="Steenkamp E.T."/>
            <person name="Wingfield M.J."/>
            <person name="de Beer Z.W."/>
            <person name="Wingfield B.D."/>
        </authorList>
    </citation>
    <scope>NUCLEOTIDE SEQUENCE [LARGE SCALE GENOMIC DNA]</scope>
    <source>
        <strain evidence="2 3">CBS 114723</strain>
    </source>
</reference>
<dbReference type="InterPro" id="IPR011009">
    <property type="entry name" value="Kinase-like_dom_sf"/>
</dbReference>
<evidence type="ECO:0000313" key="2">
    <source>
        <dbReference type="EMBL" id="PHH50955.1"/>
    </source>
</evidence>
<dbReference type="EMBL" id="APWK03000107">
    <property type="protein sequence ID" value="PHH50955.1"/>
    <property type="molecule type" value="Genomic_DNA"/>
</dbReference>
<dbReference type="AlphaFoldDB" id="A0A2C5WXP4"/>
<gene>
    <name evidence="2" type="ORF">CFIMG_004424RAa</name>
</gene>
<comment type="caution">
    <text evidence="2">The sequence shown here is derived from an EMBL/GenBank/DDBJ whole genome shotgun (WGS) entry which is preliminary data.</text>
</comment>
<evidence type="ECO:0000259" key="1">
    <source>
        <dbReference type="Pfam" id="PF01636"/>
    </source>
</evidence>
<keyword evidence="3" id="KW-1185">Reference proteome</keyword>
<dbReference type="InterPro" id="IPR002575">
    <property type="entry name" value="Aminoglycoside_PTrfase"/>
</dbReference>
<organism evidence="2 3">
    <name type="scientific">Ceratocystis fimbriata CBS 114723</name>
    <dbReference type="NCBI Taxonomy" id="1035309"/>
    <lineage>
        <taxon>Eukaryota</taxon>
        <taxon>Fungi</taxon>
        <taxon>Dikarya</taxon>
        <taxon>Ascomycota</taxon>
        <taxon>Pezizomycotina</taxon>
        <taxon>Sordariomycetes</taxon>
        <taxon>Hypocreomycetidae</taxon>
        <taxon>Microascales</taxon>
        <taxon>Ceratocystidaceae</taxon>
        <taxon>Ceratocystis</taxon>
    </lineage>
</organism>
<dbReference type="Gene3D" id="3.90.1200.10">
    <property type="match status" value="1"/>
</dbReference>
<dbReference type="Pfam" id="PF01636">
    <property type="entry name" value="APH"/>
    <property type="match status" value="1"/>
</dbReference>
<name>A0A2C5WXP4_9PEZI</name>
<dbReference type="Proteomes" id="UP000222788">
    <property type="component" value="Unassembled WGS sequence"/>
</dbReference>
<reference evidence="2 3" key="1">
    <citation type="journal article" date="2013" name="Fungal Biol.">
        <title>Analysis of microsatellite markers in the genome of the plant pathogen Ceratocystis fimbriata.</title>
        <authorList>
            <person name="Simpson M.C."/>
            <person name="Wilken P.M."/>
            <person name="Coetzee M.P."/>
            <person name="Wingfield M.J."/>
            <person name="Wingfield B.D."/>
        </authorList>
    </citation>
    <scope>NUCLEOTIDE SEQUENCE [LARGE SCALE GENOMIC DNA]</scope>
    <source>
        <strain evidence="2 3">CBS 114723</strain>
    </source>
</reference>
<dbReference type="OrthoDB" id="5404599at2759"/>
<dbReference type="PANTHER" id="PTHR21310:SF15">
    <property type="entry name" value="AMINOGLYCOSIDE PHOSPHOTRANSFERASE DOMAIN-CONTAINING PROTEIN"/>
    <property type="match status" value="1"/>
</dbReference>
<proteinExistence type="predicted"/>
<dbReference type="PANTHER" id="PTHR21310">
    <property type="entry name" value="AMINOGLYCOSIDE PHOSPHOTRANSFERASE-RELATED-RELATED"/>
    <property type="match status" value="1"/>
</dbReference>